<dbReference type="SUPFAM" id="SSF46689">
    <property type="entry name" value="Homeodomain-like"/>
    <property type="match status" value="1"/>
</dbReference>
<gene>
    <name evidence="10" type="primary">LOC120280220</name>
</gene>
<evidence type="ECO:0000256" key="3">
    <source>
        <dbReference type="ARBA" id="ARBA00023125"/>
    </source>
</evidence>
<dbReference type="InterPro" id="IPR044787">
    <property type="entry name" value="HHO5-like"/>
</dbReference>
<dbReference type="GO" id="GO:0003700">
    <property type="term" value="F:DNA-binding transcription factor activity"/>
    <property type="evidence" value="ECO:0007669"/>
    <property type="project" value="InterPro"/>
</dbReference>
<dbReference type="Proteomes" id="UP001515500">
    <property type="component" value="Chromosome 17"/>
</dbReference>
<keyword evidence="9" id="KW-1185">Reference proteome</keyword>
<evidence type="ECO:0000256" key="6">
    <source>
        <dbReference type="SAM" id="Coils"/>
    </source>
</evidence>
<dbReference type="GO" id="GO:0003677">
    <property type="term" value="F:DNA binding"/>
    <property type="evidence" value="ECO:0007669"/>
    <property type="project" value="UniProtKB-KW"/>
</dbReference>
<dbReference type="InterPro" id="IPR006447">
    <property type="entry name" value="Myb_dom_plants"/>
</dbReference>
<feature type="compositionally biased region" description="Polar residues" evidence="7">
    <location>
        <begin position="209"/>
        <end position="238"/>
    </location>
</feature>
<dbReference type="InterPro" id="IPR009057">
    <property type="entry name" value="Homeodomain-like_sf"/>
</dbReference>
<keyword evidence="6" id="KW-0175">Coiled coil</keyword>
<name>A0AB40CU74_DIOCR</name>
<dbReference type="AlphaFoldDB" id="A0AB40CU74"/>
<dbReference type="InterPro" id="IPR058673">
    <property type="entry name" value="HHO5-like_N"/>
</dbReference>
<dbReference type="GeneID" id="120280220"/>
<feature type="region of interest" description="Disordered" evidence="7">
    <location>
        <begin position="209"/>
        <end position="246"/>
    </location>
</feature>
<organism evidence="9 10">
    <name type="scientific">Dioscorea cayennensis subsp. rotundata</name>
    <name type="common">White Guinea yam</name>
    <name type="synonym">Dioscorea rotundata</name>
    <dbReference type="NCBI Taxonomy" id="55577"/>
    <lineage>
        <taxon>Eukaryota</taxon>
        <taxon>Viridiplantae</taxon>
        <taxon>Streptophyta</taxon>
        <taxon>Embryophyta</taxon>
        <taxon>Tracheophyta</taxon>
        <taxon>Spermatophyta</taxon>
        <taxon>Magnoliopsida</taxon>
        <taxon>Liliopsida</taxon>
        <taxon>Dioscoreales</taxon>
        <taxon>Dioscoreaceae</taxon>
        <taxon>Dioscorea</taxon>
    </lineage>
</organism>
<feature type="domain" description="HTH myb-type" evidence="8">
    <location>
        <begin position="239"/>
        <end position="299"/>
    </location>
</feature>
<dbReference type="RefSeq" id="XP_039142929.1">
    <property type="nucleotide sequence ID" value="XM_039286995.1"/>
</dbReference>
<protein>
    <submittedName>
        <fullName evidence="10">Transcription factor NIGTH1-like</fullName>
    </submittedName>
</protein>
<keyword evidence="2" id="KW-0805">Transcription regulation</keyword>
<evidence type="ECO:0000256" key="1">
    <source>
        <dbReference type="ARBA" id="ARBA00004123"/>
    </source>
</evidence>
<evidence type="ECO:0000313" key="9">
    <source>
        <dbReference type="Proteomes" id="UP001515500"/>
    </source>
</evidence>
<dbReference type="Pfam" id="PF00249">
    <property type="entry name" value="Myb_DNA-binding"/>
    <property type="match status" value="1"/>
</dbReference>
<evidence type="ECO:0000259" key="8">
    <source>
        <dbReference type="PROSITE" id="PS51294"/>
    </source>
</evidence>
<evidence type="ECO:0000256" key="5">
    <source>
        <dbReference type="ARBA" id="ARBA00023242"/>
    </source>
</evidence>
<evidence type="ECO:0000256" key="4">
    <source>
        <dbReference type="ARBA" id="ARBA00023163"/>
    </source>
</evidence>
<dbReference type="PROSITE" id="PS51294">
    <property type="entry name" value="HTH_MYB"/>
    <property type="match status" value="1"/>
</dbReference>
<feature type="compositionally biased region" description="Basic and acidic residues" evidence="7">
    <location>
        <begin position="398"/>
        <end position="416"/>
    </location>
</feature>
<evidence type="ECO:0000256" key="2">
    <source>
        <dbReference type="ARBA" id="ARBA00023015"/>
    </source>
</evidence>
<dbReference type="PANTHER" id="PTHR31003:SF19">
    <property type="entry name" value="MYB FAMILY TRANSCRIPTION FACTOR EFM"/>
    <property type="match status" value="1"/>
</dbReference>
<feature type="compositionally biased region" description="Basic residues" evidence="7">
    <location>
        <begin position="370"/>
        <end position="383"/>
    </location>
</feature>
<dbReference type="Pfam" id="PF26575">
    <property type="entry name" value="HHO5_N"/>
    <property type="match status" value="1"/>
</dbReference>
<proteinExistence type="predicted"/>
<dbReference type="Gene3D" id="1.10.10.60">
    <property type="entry name" value="Homeodomain-like"/>
    <property type="match status" value="1"/>
</dbReference>
<keyword evidence="3" id="KW-0238">DNA-binding</keyword>
<dbReference type="InterPro" id="IPR001005">
    <property type="entry name" value="SANT/Myb"/>
</dbReference>
<evidence type="ECO:0000256" key="7">
    <source>
        <dbReference type="SAM" id="MobiDB-lite"/>
    </source>
</evidence>
<dbReference type="PANTHER" id="PTHR31003">
    <property type="entry name" value="MYB FAMILY TRANSCRIPTION FACTOR"/>
    <property type="match status" value="1"/>
</dbReference>
<comment type="subcellular location">
    <subcellularLocation>
        <location evidence="1">Nucleus</location>
    </subcellularLocation>
</comment>
<dbReference type="InterPro" id="IPR017930">
    <property type="entry name" value="Myb_dom"/>
</dbReference>
<feature type="compositionally biased region" description="Acidic residues" evidence="7">
    <location>
        <begin position="418"/>
        <end position="440"/>
    </location>
</feature>
<dbReference type="GO" id="GO:0005634">
    <property type="term" value="C:nucleus"/>
    <property type="evidence" value="ECO:0007669"/>
    <property type="project" value="UniProtKB-SubCell"/>
</dbReference>
<sequence>MASPQSELTLDFKPTDKTLRLEEFLARLEEERLKIEAFKRELPLCMKLLTNAMETYKQQLETYQTININGAKPVLEEYIPLKSIPIHEDQEKPISTISSEKATWMVSAQLWSPAGDETKKQEAPETPKNSINPITEVVSTNLALDNTKQRHGVAGAFIPFTKDNNLKVSSSCISTTSATTVTTCSSSPSYVLPDLALASHNKEIENKNLSDQVECSGSKSSSTPPTNGQNSAATAGSQTHRKARRCWSPDLHRRFVNALQILGGSQVATPKQIRELMKVDGLTNDEVKSHLQKYRLHTRRPMVAAQPAAAAPPQLVVLGGIWVPPEYATSAAAGPAGIYGAHPVPTHYCAQPVAQEFYSPATAAAVAAAQHHHHHHHQHHHVKPFPLRNNVGSSYKGRVVESPESDMRSAGERSESTGEGEEEEVERQEREDEDEEGDADVEVHEKSVAENALVLVNRGLQETSGLKL</sequence>
<keyword evidence="4" id="KW-0804">Transcription</keyword>
<reference evidence="10" key="1">
    <citation type="submission" date="2025-08" db="UniProtKB">
        <authorList>
            <consortium name="RefSeq"/>
        </authorList>
    </citation>
    <scope>IDENTIFICATION</scope>
</reference>
<evidence type="ECO:0000313" key="10">
    <source>
        <dbReference type="RefSeq" id="XP_039142929.1"/>
    </source>
</evidence>
<dbReference type="FunFam" id="1.10.10.60:FF:000002">
    <property type="entry name" value="Myb family transcription factor"/>
    <property type="match status" value="1"/>
</dbReference>
<dbReference type="NCBIfam" id="TIGR01557">
    <property type="entry name" value="myb_SHAQKYF"/>
    <property type="match status" value="1"/>
</dbReference>
<accession>A0AB40CU74</accession>
<keyword evidence="5" id="KW-0539">Nucleus</keyword>
<feature type="coiled-coil region" evidence="6">
    <location>
        <begin position="21"/>
        <end position="66"/>
    </location>
</feature>
<feature type="region of interest" description="Disordered" evidence="7">
    <location>
        <begin position="365"/>
        <end position="468"/>
    </location>
</feature>